<reference evidence="1" key="1">
    <citation type="submission" date="2023-10" db="EMBL/GenBank/DDBJ databases">
        <authorList>
            <person name="Rodriguez Cubillos JULIANA M."/>
            <person name="De Vega J."/>
        </authorList>
    </citation>
    <scope>NUCLEOTIDE SEQUENCE</scope>
</reference>
<proteinExistence type="predicted"/>
<gene>
    <name evidence="1" type="ORF">MILVUS5_LOCUS37604</name>
</gene>
<protein>
    <submittedName>
        <fullName evidence="1">Uncharacterized protein</fullName>
    </submittedName>
</protein>
<name>A0ACB0M4G0_TRIPR</name>
<sequence>MNQWKPPPPSPPPQNSSKTPSSTASDSPTQHITNRSNHKDTVRKRSEMEGGDPTAAKKVKKADREKIRRDRLNDSFHEMGRTLDPDRPRNDKATIMTETIQVLKDTTAKVDRLKTEHKSNSEESQELIQEINELREETASLKSDVENINSQYQQIVRVMPPWTAIDHSVMMSSPYPYPVPIPIPPAPVSIHPPLQPFPYFVNQNPGHIPSLCSMYMPFSAPAIPPVEMPSAQYASTFHMFSRKESQSKSPGHKRRPNDADRCSVSPDVATELELKMPGSSTQQDCTSKGKKGKHSVMSDRIIIDESASSQDSPSQGLQDSSNSIGDTPKAVD</sequence>
<organism evidence="1 2">
    <name type="scientific">Trifolium pratense</name>
    <name type="common">Red clover</name>
    <dbReference type="NCBI Taxonomy" id="57577"/>
    <lineage>
        <taxon>Eukaryota</taxon>
        <taxon>Viridiplantae</taxon>
        <taxon>Streptophyta</taxon>
        <taxon>Embryophyta</taxon>
        <taxon>Tracheophyta</taxon>
        <taxon>Spermatophyta</taxon>
        <taxon>Magnoliopsida</taxon>
        <taxon>eudicotyledons</taxon>
        <taxon>Gunneridae</taxon>
        <taxon>Pentapetalae</taxon>
        <taxon>rosids</taxon>
        <taxon>fabids</taxon>
        <taxon>Fabales</taxon>
        <taxon>Fabaceae</taxon>
        <taxon>Papilionoideae</taxon>
        <taxon>50 kb inversion clade</taxon>
        <taxon>NPAAA clade</taxon>
        <taxon>Hologalegina</taxon>
        <taxon>IRL clade</taxon>
        <taxon>Trifolieae</taxon>
        <taxon>Trifolium</taxon>
    </lineage>
</organism>
<evidence type="ECO:0000313" key="2">
    <source>
        <dbReference type="Proteomes" id="UP001177021"/>
    </source>
</evidence>
<keyword evidence="2" id="KW-1185">Reference proteome</keyword>
<dbReference type="Proteomes" id="UP001177021">
    <property type="component" value="Unassembled WGS sequence"/>
</dbReference>
<dbReference type="EMBL" id="CASHSV030000716">
    <property type="protein sequence ID" value="CAJ2674327.1"/>
    <property type="molecule type" value="Genomic_DNA"/>
</dbReference>
<comment type="caution">
    <text evidence="1">The sequence shown here is derived from an EMBL/GenBank/DDBJ whole genome shotgun (WGS) entry which is preliminary data.</text>
</comment>
<evidence type="ECO:0000313" key="1">
    <source>
        <dbReference type="EMBL" id="CAJ2674327.1"/>
    </source>
</evidence>
<accession>A0ACB0M4G0</accession>